<dbReference type="InterPro" id="IPR036388">
    <property type="entry name" value="WH-like_DNA-bd_sf"/>
</dbReference>
<dbReference type="GO" id="GO:0003677">
    <property type="term" value="F:DNA binding"/>
    <property type="evidence" value="ECO:0007669"/>
    <property type="project" value="UniProtKB-KW"/>
</dbReference>
<dbReference type="SMART" id="SM00346">
    <property type="entry name" value="HTH_ICLR"/>
    <property type="match status" value="1"/>
</dbReference>
<reference evidence="6 7" key="1">
    <citation type="submission" date="2019-10" db="EMBL/GenBank/DDBJ databases">
        <title>Whole genome shotgun sequence of Acrocarpospora corrugata NBRC 13972.</title>
        <authorList>
            <person name="Ichikawa N."/>
            <person name="Kimura A."/>
            <person name="Kitahashi Y."/>
            <person name="Komaki H."/>
            <person name="Oguchi A."/>
        </authorList>
    </citation>
    <scope>NUCLEOTIDE SEQUENCE [LARGE SCALE GENOMIC DNA]</scope>
    <source>
        <strain evidence="6 7">NBRC 13972</strain>
    </source>
</reference>
<dbReference type="PROSITE" id="PS51077">
    <property type="entry name" value="HTH_ICLR"/>
    <property type="match status" value="1"/>
</dbReference>
<dbReference type="InterPro" id="IPR036390">
    <property type="entry name" value="WH_DNA-bd_sf"/>
</dbReference>
<dbReference type="PROSITE" id="PS51078">
    <property type="entry name" value="ICLR_ED"/>
    <property type="match status" value="1"/>
</dbReference>
<accession>A0A5M3VRS6</accession>
<evidence type="ECO:0000256" key="3">
    <source>
        <dbReference type="ARBA" id="ARBA00023163"/>
    </source>
</evidence>
<dbReference type="InterPro" id="IPR005471">
    <property type="entry name" value="Tscrpt_reg_IclR_N"/>
</dbReference>
<dbReference type="Proteomes" id="UP000334990">
    <property type="component" value="Unassembled WGS sequence"/>
</dbReference>
<keyword evidence="3" id="KW-0804">Transcription</keyword>
<dbReference type="InterPro" id="IPR050707">
    <property type="entry name" value="HTH_MetabolicPath_Reg"/>
</dbReference>
<name>A0A5M3VRS6_9ACTN</name>
<evidence type="ECO:0000256" key="1">
    <source>
        <dbReference type="ARBA" id="ARBA00023015"/>
    </source>
</evidence>
<sequence>MDTDSGRGDFVLGAGDHAVEGATPVSGSQTLDRGLKLLELLAAEDRDMTVAELAAALGMHRQAVYRLLTTLRSHRLAAEGSSGRYRLGLGVIQLARQANPHLRRAVLPHLRTLAEELGVTAQCVVAEGDDAVVLAVVEPSDAVFHLSQRSGARHALAQGASGIAIMMSRDPQPRDSEAVLEARSRGYAVSRGTLTPGAVGIAVPLYASEGHAMDASLGIVSMIDLDVDRTASRLIAAADQITATEL</sequence>
<dbReference type="Gene3D" id="1.10.10.10">
    <property type="entry name" value="Winged helix-like DNA-binding domain superfamily/Winged helix DNA-binding domain"/>
    <property type="match status" value="1"/>
</dbReference>
<dbReference type="PANTHER" id="PTHR30136">
    <property type="entry name" value="HELIX-TURN-HELIX TRANSCRIPTIONAL REGULATOR, ICLR FAMILY"/>
    <property type="match status" value="1"/>
</dbReference>
<dbReference type="InterPro" id="IPR029016">
    <property type="entry name" value="GAF-like_dom_sf"/>
</dbReference>
<evidence type="ECO:0000259" key="4">
    <source>
        <dbReference type="PROSITE" id="PS51077"/>
    </source>
</evidence>
<gene>
    <name evidence="6" type="ORF">Acor_12670</name>
</gene>
<evidence type="ECO:0000259" key="5">
    <source>
        <dbReference type="PROSITE" id="PS51078"/>
    </source>
</evidence>
<organism evidence="6 7">
    <name type="scientific">Acrocarpospora corrugata</name>
    <dbReference type="NCBI Taxonomy" id="35763"/>
    <lineage>
        <taxon>Bacteria</taxon>
        <taxon>Bacillati</taxon>
        <taxon>Actinomycetota</taxon>
        <taxon>Actinomycetes</taxon>
        <taxon>Streptosporangiales</taxon>
        <taxon>Streptosporangiaceae</taxon>
        <taxon>Acrocarpospora</taxon>
    </lineage>
</organism>
<dbReference type="InterPro" id="IPR014757">
    <property type="entry name" value="Tscrpt_reg_IclR_C"/>
</dbReference>
<keyword evidence="2" id="KW-0238">DNA-binding</keyword>
<dbReference type="SUPFAM" id="SSF55781">
    <property type="entry name" value="GAF domain-like"/>
    <property type="match status" value="1"/>
</dbReference>
<keyword evidence="1" id="KW-0805">Transcription regulation</keyword>
<dbReference type="GO" id="GO:0003700">
    <property type="term" value="F:DNA-binding transcription factor activity"/>
    <property type="evidence" value="ECO:0007669"/>
    <property type="project" value="TreeGrafter"/>
</dbReference>
<evidence type="ECO:0000313" key="6">
    <source>
        <dbReference type="EMBL" id="GER99203.1"/>
    </source>
</evidence>
<dbReference type="AlphaFoldDB" id="A0A5M3VRS6"/>
<dbReference type="Gene3D" id="3.30.450.40">
    <property type="match status" value="2"/>
</dbReference>
<comment type="caution">
    <text evidence="6">The sequence shown here is derived from an EMBL/GenBank/DDBJ whole genome shotgun (WGS) entry which is preliminary data.</text>
</comment>
<dbReference type="EMBL" id="BLAD01000039">
    <property type="protein sequence ID" value="GER99203.1"/>
    <property type="molecule type" value="Genomic_DNA"/>
</dbReference>
<proteinExistence type="predicted"/>
<protein>
    <submittedName>
        <fullName evidence="6">Transcriptional regulator</fullName>
    </submittedName>
</protein>
<keyword evidence="7" id="KW-1185">Reference proteome</keyword>
<evidence type="ECO:0000313" key="7">
    <source>
        <dbReference type="Proteomes" id="UP000334990"/>
    </source>
</evidence>
<dbReference type="OrthoDB" id="156285at2"/>
<feature type="domain" description="IclR-ED" evidence="5">
    <location>
        <begin position="85"/>
        <end position="246"/>
    </location>
</feature>
<feature type="domain" description="HTH iclR-type" evidence="4">
    <location>
        <begin position="28"/>
        <end position="89"/>
    </location>
</feature>
<dbReference type="Pfam" id="PF09339">
    <property type="entry name" value="HTH_IclR"/>
    <property type="match status" value="1"/>
</dbReference>
<dbReference type="GO" id="GO:0045892">
    <property type="term" value="P:negative regulation of DNA-templated transcription"/>
    <property type="evidence" value="ECO:0007669"/>
    <property type="project" value="TreeGrafter"/>
</dbReference>
<dbReference type="PANTHER" id="PTHR30136:SF24">
    <property type="entry name" value="HTH-TYPE TRANSCRIPTIONAL REPRESSOR ALLR"/>
    <property type="match status" value="1"/>
</dbReference>
<dbReference type="SUPFAM" id="SSF46785">
    <property type="entry name" value="Winged helix' DNA-binding domain"/>
    <property type="match status" value="1"/>
</dbReference>
<evidence type="ECO:0000256" key="2">
    <source>
        <dbReference type="ARBA" id="ARBA00023125"/>
    </source>
</evidence>